<dbReference type="PANTHER" id="PTHR43031:SF1">
    <property type="entry name" value="PYRIDINE NUCLEOTIDE-DISULPHIDE OXIDOREDUCTASE"/>
    <property type="match status" value="1"/>
</dbReference>
<dbReference type="CDD" id="cd01045">
    <property type="entry name" value="Ferritin_like_AB"/>
    <property type="match status" value="1"/>
</dbReference>
<dbReference type="InterPro" id="IPR001763">
    <property type="entry name" value="Rhodanese-like_dom"/>
</dbReference>
<dbReference type="CDD" id="cd00158">
    <property type="entry name" value="RHOD"/>
    <property type="match status" value="1"/>
</dbReference>
<dbReference type="InterPro" id="IPR036873">
    <property type="entry name" value="Rhodanese-like_dom_sf"/>
</dbReference>
<dbReference type="Proteomes" id="UP001366166">
    <property type="component" value="Chromosome"/>
</dbReference>
<dbReference type="EMBL" id="AP028679">
    <property type="protein sequence ID" value="BEQ15790.1"/>
    <property type="molecule type" value="Genomic_DNA"/>
</dbReference>
<keyword evidence="3" id="KW-1185">Reference proteome</keyword>
<accession>A0AAU9EW50</accession>
<evidence type="ECO:0000313" key="2">
    <source>
        <dbReference type="EMBL" id="BEQ15790.1"/>
    </source>
</evidence>
<dbReference type="InterPro" id="IPR012347">
    <property type="entry name" value="Ferritin-like"/>
</dbReference>
<dbReference type="Pfam" id="PF00581">
    <property type="entry name" value="Rhodanese"/>
    <property type="match status" value="1"/>
</dbReference>
<dbReference type="PANTHER" id="PTHR43031">
    <property type="entry name" value="FAD-DEPENDENT OXIDOREDUCTASE"/>
    <property type="match status" value="1"/>
</dbReference>
<dbReference type="InterPro" id="IPR009078">
    <property type="entry name" value="Ferritin-like_SF"/>
</dbReference>
<dbReference type="SUPFAM" id="SSF52821">
    <property type="entry name" value="Rhodanese/Cell cycle control phosphatase"/>
    <property type="match status" value="1"/>
</dbReference>
<organism evidence="2 3">
    <name type="scientific">Desulfoferula mesophila</name>
    <dbReference type="NCBI Taxonomy" id="3058419"/>
    <lineage>
        <taxon>Bacteria</taxon>
        <taxon>Pseudomonadati</taxon>
        <taxon>Thermodesulfobacteriota</taxon>
        <taxon>Desulfarculia</taxon>
        <taxon>Desulfarculales</taxon>
        <taxon>Desulfarculaceae</taxon>
        <taxon>Desulfoferula</taxon>
    </lineage>
</organism>
<gene>
    <name evidence="2" type="ORF">FAK_28560</name>
</gene>
<evidence type="ECO:0000259" key="1">
    <source>
        <dbReference type="PROSITE" id="PS50206"/>
    </source>
</evidence>
<protein>
    <submittedName>
        <fullName evidence="2">Sulfurtransferase</fullName>
    </submittedName>
</protein>
<feature type="domain" description="Rhodanese" evidence="1">
    <location>
        <begin position="26"/>
        <end position="111"/>
    </location>
</feature>
<name>A0AAU9EW50_9BACT</name>
<dbReference type="Gene3D" id="1.20.1260.10">
    <property type="match status" value="1"/>
</dbReference>
<dbReference type="AlphaFoldDB" id="A0AAU9EW50"/>
<dbReference type="RefSeq" id="WP_338600728.1">
    <property type="nucleotide sequence ID" value="NZ_AP028679.1"/>
</dbReference>
<dbReference type="InterPro" id="IPR050229">
    <property type="entry name" value="GlpE_sulfurtransferase"/>
</dbReference>
<dbReference type="PROSITE" id="PS50206">
    <property type="entry name" value="RHODANESE_3"/>
    <property type="match status" value="1"/>
</dbReference>
<dbReference type="SUPFAM" id="SSF47240">
    <property type="entry name" value="Ferritin-like"/>
    <property type="match status" value="1"/>
</dbReference>
<sequence length="279" mass="31156">MKFKELFRRAPNLSPDALRKYRDEHREDEYTLLDVRQPGEYEGRHLAGAKLIPITELPGRLDEVDRDKPVVTYCAVGGRSRAAAQLLQGQGYKEVYNLEGGIKAWDGETARGPQAWGLEIMDPGDSPAQVLAAAFSLERGLRACYGALAQATSDAELARLYERLAGFEDRHMERLRGAWEELPAPEREGHDLDAQGEAPLMEGGWKVEEFVAEHQGASADRTEAVMLAMGLETQALDLYLRLAQVMRTPQSRELLQELGDEEKSHLKALGQMLEKLQAD</sequence>
<dbReference type="Gene3D" id="3.40.250.10">
    <property type="entry name" value="Rhodanese-like domain"/>
    <property type="match status" value="1"/>
</dbReference>
<reference evidence="3" key="1">
    <citation type="journal article" date="2023" name="Arch. Microbiol.">
        <title>Desulfoferula mesophilus gen. nov. sp. nov., a mesophilic sulfate-reducing bacterium isolated from a brackish lake sediment.</title>
        <authorList>
            <person name="Watanabe T."/>
            <person name="Yabe T."/>
            <person name="Tsuji J.M."/>
            <person name="Fukui M."/>
        </authorList>
    </citation>
    <scope>NUCLEOTIDE SEQUENCE [LARGE SCALE GENOMIC DNA]</scope>
    <source>
        <strain evidence="3">12FAK</strain>
    </source>
</reference>
<evidence type="ECO:0000313" key="3">
    <source>
        <dbReference type="Proteomes" id="UP001366166"/>
    </source>
</evidence>
<dbReference type="KEGG" id="dmp:FAK_28560"/>
<proteinExistence type="predicted"/>
<dbReference type="SMART" id="SM00450">
    <property type="entry name" value="RHOD"/>
    <property type="match status" value="1"/>
</dbReference>